<dbReference type="InterPro" id="IPR024078">
    <property type="entry name" value="LmbE-like_dom_sf"/>
</dbReference>
<dbReference type="Proteomes" id="UP000481517">
    <property type="component" value="Unassembled WGS sequence"/>
</dbReference>
<dbReference type="RefSeq" id="WP_173920606.1">
    <property type="nucleotide sequence ID" value="NZ_CADCXY010000003.1"/>
</dbReference>
<dbReference type="InterPro" id="IPR003737">
    <property type="entry name" value="GlcNAc_PI_deacetylase-related"/>
</dbReference>
<accession>A0A6S6WMF7</accession>
<dbReference type="AlphaFoldDB" id="A0A6S6WMF7"/>
<gene>
    <name evidence="1" type="ORF">PSI9734_01635</name>
</gene>
<dbReference type="Pfam" id="PF02585">
    <property type="entry name" value="PIG-L"/>
    <property type="match status" value="1"/>
</dbReference>
<organism evidence="1 2">
    <name type="scientific">Pseudidiomarina piscicola</name>
    <dbReference type="NCBI Taxonomy" id="2614830"/>
    <lineage>
        <taxon>Bacteria</taxon>
        <taxon>Pseudomonadati</taxon>
        <taxon>Pseudomonadota</taxon>
        <taxon>Gammaproteobacteria</taxon>
        <taxon>Alteromonadales</taxon>
        <taxon>Idiomarinaceae</taxon>
        <taxon>Pseudidiomarina</taxon>
    </lineage>
</organism>
<evidence type="ECO:0000313" key="1">
    <source>
        <dbReference type="EMBL" id="CAB0151222.1"/>
    </source>
</evidence>
<dbReference type="Gene3D" id="3.40.50.10320">
    <property type="entry name" value="LmbE-like"/>
    <property type="match status" value="1"/>
</dbReference>
<keyword evidence="2" id="KW-1185">Reference proteome</keyword>
<sequence>MSKKVNLIVVAHPDDEILGFGATGTKLVSDGEIVQPIILCGYVDVRNHRPSDDELYQNMCAANREVSFREPILGSFPNIRMNTVPHVEIVQFIEKQIEKFQPSRIFTHHPGDLNDDHVQVSKACQAAARLYQRRSDITALQALYFMEILSSTDWAFPTTGENFIPSTFVEVGEELLDKKIKALAHYRKVMRPYPHPRSEEVLRGLAAYRGGQAGLYYAEAFQLVFQQGIA</sequence>
<proteinExistence type="predicted"/>
<evidence type="ECO:0008006" key="3">
    <source>
        <dbReference type="Google" id="ProtNLM"/>
    </source>
</evidence>
<reference evidence="1 2" key="1">
    <citation type="submission" date="2020-02" db="EMBL/GenBank/DDBJ databases">
        <authorList>
            <person name="Rodrigo-Torres L."/>
            <person name="Arahal R. D."/>
            <person name="Lucena T."/>
        </authorList>
    </citation>
    <scope>NUCLEOTIDE SEQUENCE [LARGE SCALE GENOMIC DNA]</scope>
    <source>
        <strain evidence="1 2">CECT 9734</strain>
    </source>
</reference>
<evidence type="ECO:0000313" key="2">
    <source>
        <dbReference type="Proteomes" id="UP000481517"/>
    </source>
</evidence>
<dbReference type="EMBL" id="CADCXY010000003">
    <property type="protein sequence ID" value="CAB0151222.1"/>
    <property type="molecule type" value="Genomic_DNA"/>
</dbReference>
<name>A0A6S6WMF7_9GAMM</name>
<protein>
    <recommendedName>
        <fullName evidence="3">N-acetyl-alpha-D-glucosaminyl L-malate deacetylase 1</fullName>
    </recommendedName>
</protein>
<dbReference type="SUPFAM" id="SSF102588">
    <property type="entry name" value="LmbE-like"/>
    <property type="match status" value="1"/>
</dbReference>